<organism evidence="2 3">
    <name type="scientific">Candidatus Chloroploca asiatica</name>
    <dbReference type="NCBI Taxonomy" id="1506545"/>
    <lineage>
        <taxon>Bacteria</taxon>
        <taxon>Bacillati</taxon>
        <taxon>Chloroflexota</taxon>
        <taxon>Chloroflexia</taxon>
        <taxon>Chloroflexales</taxon>
        <taxon>Chloroflexineae</taxon>
        <taxon>Oscillochloridaceae</taxon>
        <taxon>Candidatus Chloroploca</taxon>
    </lineage>
</organism>
<accession>A0A2H3KSP9</accession>
<dbReference type="InterPro" id="IPR027417">
    <property type="entry name" value="P-loop_NTPase"/>
</dbReference>
<dbReference type="OrthoDB" id="149632at2"/>
<name>A0A2H3KSP9_9CHLR</name>
<gene>
    <name evidence="2" type="ORF">A9Q02_22410</name>
</gene>
<dbReference type="Proteomes" id="UP000220922">
    <property type="component" value="Unassembled WGS sequence"/>
</dbReference>
<feature type="domain" description="Sulfotransferase" evidence="1">
    <location>
        <begin position="13"/>
        <end position="90"/>
    </location>
</feature>
<keyword evidence="3" id="KW-1185">Reference proteome</keyword>
<dbReference type="GO" id="GO:0008146">
    <property type="term" value="F:sulfotransferase activity"/>
    <property type="evidence" value="ECO:0007669"/>
    <property type="project" value="InterPro"/>
</dbReference>
<dbReference type="AlphaFoldDB" id="A0A2H3KSP9"/>
<dbReference type="Gene3D" id="3.40.50.300">
    <property type="entry name" value="P-loop containing nucleotide triphosphate hydrolases"/>
    <property type="match status" value="1"/>
</dbReference>
<dbReference type="SUPFAM" id="SSF52540">
    <property type="entry name" value="P-loop containing nucleoside triphosphate hydrolases"/>
    <property type="match status" value="1"/>
</dbReference>
<evidence type="ECO:0000313" key="3">
    <source>
        <dbReference type="Proteomes" id="UP000220922"/>
    </source>
</evidence>
<comment type="caution">
    <text evidence="2">The sequence shown here is derived from an EMBL/GenBank/DDBJ whole genome shotgun (WGS) entry which is preliminary data.</text>
</comment>
<dbReference type="InterPro" id="IPR000863">
    <property type="entry name" value="Sulfotransferase_dom"/>
</dbReference>
<reference evidence="2 3" key="1">
    <citation type="submission" date="2016-05" db="EMBL/GenBank/DDBJ databases">
        <authorList>
            <person name="Lavstsen T."/>
            <person name="Jespersen J.S."/>
        </authorList>
    </citation>
    <scope>NUCLEOTIDE SEQUENCE [LARGE SCALE GENOMIC DNA]</scope>
    <source>
        <strain evidence="2 3">B7-9</strain>
    </source>
</reference>
<evidence type="ECO:0000259" key="1">
    <source>
        <dbReference type="Pfam" id="PF00685"/>
    </source>
</evidence>
<sequence length="175" mass="21036">MGSEPEKDFRSAYLSADQRWEQRKETTLELYLGAAWYVERLQDWLARFPRQQLHISLYDDLKDDPVTFVRKVYAFLEVDDSFTPNVSQIYNQGAGIRSTSVNQFVRQNNRVKQWIRPWLPRPLRQKITRWLTNLNQVPLPPLDPQLRRELTMLQRNDILRLQDLIDRDLTHWLAE</sequence>
<dbReference type="EMBL" id="LYXE01000105">
    <property type="protein sequence ID" value="PDV98289.1"/>
    <property type="molecule type" value="Genomic_DNA"/>
</dbReference>
<evidence type="ECO:0000313" key="2">
    <source>
        <dbReference type="EMBL" id="PDV98289.1"/>
    </source>
</evidence>
<dbReference type="Pfam" id="PF00685">
    <property type="entry name" value="Sulfotransfer_1"/>
    <property type="match status" value="1"/>
</dbReference>
<protein>
    <recommendedName>
        <fullName evidence="1">Sulfotransferase domain-containing protein</fullName>
    </recommendedName>
</protein>
<proteinExistence type="predicted"/>